<protein>
    <submittedName>
        <fullName evidence="1">Uncharacterized protein</fullName>
    </submittedName>
</protein>
<dbReference type="OrthoDB" id="436519at2759"/>
<proteinExistence type="predicted"/>
<accession>A0A9W7XTJ5</accession>
<name>A0A9W7XTJ5_9FUNG</name>
<dbReference type="EMBL" id="JANBOJ010001115">
    <property type="protein sequence ID" value="KAJ1718219.1"/>
    <property type="molecule type" value="Genomic_DNA"/>
</dbReference>
<comment type="caution">
    <text evidence="1">The sequence shown here is derived from an EMBL/GenBank/DDBJ whole genome shotgun (WGS) entry which is preliminary data.</text>
</comment>
<dbReference type="Proteomes" id="UP001149813">
    <property type="component" value="Unassembled WGS sequence"/>
</dbReference>
<organism evidence="1 3">
    <name type="scientific">Coemansia erecta</name>
    <dbReference type="NCBI Taxonomy" id="147472"/>
    <lineage>
        <taxon>Eukaryota</taxon>
        <taxon>Fungi</taxon>
        <taxon>Fungi incertae sedis</taxon>
        <taxon>Zoopagomycota</taxon>
        <taxon>Kickxellomycotina</taxon>
        <taxon>Kickxellomycetes</taxon>
        <taxon>Kickxellales</taxon>
        <taxon>Kickxellaceae</taxon>
        <taxon>Coemansia</taxon>
    </lineage>
</organism>
<keyword evidence="3" id="KW-1185">Reference proteome</keyword>
<gene>
    <name evidence="2" type="ORF">LPJ53_006621</name>
    <name evidence="1" type="ORF">LPJ53_006622</name>
</gene>
<evidence type="ECO:0000313" key="1">
    <source>
        <dbReference type="EMBL" id="KAJ1718217.1"/>
    </source>
</evidence>
<sequence>MVCIFIGLNQIGPQFVPVDSGSGNTVELAKSVLSGVKAIETEVLGSTRRTVGMFKGTGLERKMVRDFEKEMTLGMTMGVSQAFRKEYTDRLNAERSNLTS</sequence>
<evidence type="ECO:0000313" key="3">
    <source>
        <dbReference type="Proteomes" id="UP001149813"/>
    </source>
</evidence>
<dbReference type="AlphaFoldDB" id="A0A9W7XTJ5"/>
<evidence type="ECO:0000313" key="2">
    <source>
        <dbReference type="EMBL" id="KAJ1718219.1"/>
    </source>
</evidence>
<reference evidence="1" key="1">
    <citation type="submission" date="2022-07" db="EMBL/GenBank/DDBJ databases">
        <title>Phylogenomic reconstructions and comparative analyses of Kickxellomycotina fungi.</title>
        <authorList>
            <person name="Reynolds N.K."/>
            <person name="Stajich J.E."/>
            <person name="Barry K."/>
            <person name="Grigoriev I.V."/>
            <person name="Crous P."/>
            <person name="Smith M.E."/>
        </authorList>
    </citation>
    <scope>NUCLEOTIDE SEQUENCE</scope>
    <source>
        <strain evidence="1">NBRC 32514</strain>
    </source>
</reference>
<dbReference type="EMBL" id="JANBOJ010001117">
    <property type="protein sequence ID" value="KAJ1718217.1"/>
    <property type="molecule type" value="Genomic_DNA"/>
</dbReference>